<dbReference type="GO" id="GO:0005975">
    <property type="term" value="P:carbohydrate metabolic process"/>
    <property type="evidence" value="ECO:0007669"/>
    <property type="project" value="InterPro"/>
</dbReference>
<dbReference type="Pfam" id="PF00728">
    <property type="entry name" value="Glyco_hydro_20"/>
    <property type="match status" value="1"/>
</dbReference>
<evidence type="ECO:0000259" key="5">
    <source>
        <dbReference type="Pfam" id="PF00728"/>
    </source>
</evidence>
<evidence type="ECO:0000256" key="2">
    <source>
        <dbReference type="ARBA" id="ARBA00006285"/>
    </source>
</evidence>
<keyword evidence="4" id="KW-0378">Hydrolase</keyword>
<name>A0AAN7NM64_MYCAM</name>
<proteinExistence type="inferred from homology"/>
<evidence type="ECO:0000313" key="6">
    <source>
        <dbReference type="EMBL" id="KAK4813488.1"/>
    </source>
</evidence>
<evidence type="ECO:0000256" key="3">
    <source>
        <dbReference type="ARBA" id="ARBA00012663"/>
    </source>
</evidence>
<dbReference type="InterPro" id="IPR017853">
    <property type="entry name" value="GH"/>
</dbReference>
<dbReference type="EC" id="3.2.1.52" evidence="3"/>
<comment type="catalytic activity">
    <reaction evidence="1">
        <text>Hydrolysis of terminal non-reducing N-acetyl-D-hexosamine residues in N-acetyl-beta-D-hexosaminides.</text>
        <dbReference type="EC" id="3.2.1.52"/>
    </reaction>
</comment>
<sequence length="563" mass="64271">MAFQRSHRLNLLRLVVLLLVALAGIKFLFRDSFTLELHKHVGKDSAFWGDTGDAAQDAGPQSQALELPVAKITAPRQEPGQQVARDVSTTEMKLVHLDLKGAAPRVSYLEQVFPLLSQLGANGVLVEYEDMFPFKGELEILKSPYAYSEEDVEQIQQLAELHKLEVVPLVQTFGHVEFILKHEKYQHLREVERFPNSFNPHVPDTLALLKSILSQVIEKHRRSTWIHIGADEVFHLGEGMDSKNWMSRNKGDTGTMYLKHIKEVLGFITTQYTGLRALMWDDMLRKISVGALQESGIAKHVSPVVWFYAPDFEAEQIGPFLTKYVESGFEAVWFASAFKGTTGPAQTWPPLSYHLKNHLSWLKVMQALPRLAPLRFQGIVLTGWQRYDHYSVLCELLPVGIPSLAVCLQTLVNGGFTEETKRKVLDALGFQSMQLEQSTEGRGSFPGAEIYHMVEQVNGHLKESILKALEEESAVKGWFSPYHRKHQFGNPRNMESFGSKVLKLHEDWESFVRDLRAHLERVYFPDTVEEWMEENVNPYLDQLRDLVRDYQAIIRLNARPKVT</sequence>
<comment type="similarity">
    <text evidence="2">Belongs to the glycosyl hydrolase 20 family.</text>
</comment>
<dbReference type="GO" id="GO:0004563">
    <property type="term" value="F:beta-N-acetylhexosaminidase activity"/>
    <property type="evidence" value="ECO:0007669"/>
    <property type="project" value="UniProtKB-EC"/>
</dbReference>
<gene>
    <name evidence="6" type="ORF">QYF61_008993</name>
</gene>
<dbReference type="InterPro" id="IPR038901">
    <property type="entry name" value="HEXDC-like"/>
</dbReference>
<dbReference type="EMBL" id="JAUNZN010000012">
    <property type="protein sequence ID" value="KAK4813488.1"/>
    <property type="molecule type" value="Genomic_DNA"/>
</dbReference>
<reference evidence="6 7" key="1">
    <citation type="journal article" date="2023" name="J. Hered.">
        <title>Chromosome-level genome of the wood stork (Mycteria americana) provides insight into avian chromosome evolution.</title>
        <authorList>
            <person name="Flamio R. Jr."/>
            <person name="Ramstad K.M."/>
        </authorList>
    </citation>
    <scope>NUCLEOTIDE SEQUENCE [LARGE SCALE GENOMIC DNA]</scope>
    <source>
        <strain evidence="6">JAX WOST 10</strain>
    </source>
</reference>
<comment type="caution">
    <text evidence="6">The sequence shown here is derived from an EMBL/GenBank/DDBJ whole genome shotgun (WGS) entry which is preliminary data.</text>
</comment>
<dbReference type="Gene3D" id="3.20.20.80">
    <property type="entry name" value="Glycosidases"/>
    <property type="match status" value="1"/>
</dbReference>
<evidence type="ECO:0000256" key="4">
    <source>
        <dbReference type="ARBA" id="ARBA00022801"/>
    </source>
</evidence>
<dbReference type="AlphaFoldDB" id="A0AAN7NM64"/>
<dbReference type="InterPro" id="IPR015883">
    <property type="entry name" value="Glyco_hydro_20_cat"/>
</dbReference>
<dbReference type="SUPFAM" id="SSF51445">
    <property type="entry name" value="(Trans)glycosidases"/>
    <property type="match status" value="1"/>
</dbReference>
<accession>A0AAN7NM64</accession>
<protein>
    <recommendedName>
        <fullName evidence="3">beta-N-acetylhexosaminidase</fullName>
        <ecNumber evidence="3">3.2.1.52</ecNumber>
    </recommendedName>
</protein>
<evidence type="ECO:0000313" key="7">
    <source>
        <dbReference type="Proteomes" id="UP001333110"/>
    </source>
</evidence>
<dbReference type="PANTHER" id="PTHR21040">
    <property type="entry name" value="BCDNA.GH04120"/>
    <property type="match status" value="1"/>
</dbReference>
<dbReference type="CDD" id="cd06565">
    <property type="entry name" value="GH20_GcnA-like"/>
    <property type="match status" value="1"/>
</dbReference>
<keyword evidence="7" id="KW-1185">Reference proteome</keyword>
<dbReference type="PANTHER" id="PTHR21040:SF5">
    <property type="entry name" value="BETA-N-ACETYLHEXOSAMINIDASE"/>
    <property type="match status" value="1"/>
</dbReference>
<feature type="domain" description="Glycoside hydrolase family 20 catalytic" evidence="5">
    <location>
        <begin position="129"/>
        <end position="288"/>
    </location>
</feature>
<evidence type="ECO:0000256" key="1">
    <source>
        <dbReference type="ARBA" id="ARBA00001231"/>
    </source>
</evidence>
<dbReference type="Proteomes" id="UP001333110">
    <property type="component" value="Unassembled WGS sequence"/>
</dbReference>
<organism evidence="6 7">
    <name type="scientific">Mycteria americana</name>
    <name type="common">Wood stork</name>
    <dbReference type="NCBI Taxonomy" id="33587"/>
    <lineage>
        <taxon>Eukaryota</taxon>
        <taxon>Metazoa</taxon>
        <taxon>Chordata</taxon>
        <taxon>Craniata</taxon>
        <taxon>Vertebrata</taxon>
        <taxon>Euteleostomi</taxon>
        <taxon>Archelosauria</taxon>
        <taxon>Archosauria</taxon>
        <taxon>Dinosauria</taxon>
        <taxon>Saurischia</taxon>
        <taxon>Theropoda</taxon>
        <taxon>Coelurosauria</taxon>
        <taxon>Aves</taxon>
        <taxon>Neognathae</taxon>
        <taxon>Neoaves</taxon>
        <taxon>Aequornithes</taxon>
        <taxon>Ciconiiformes</taxon>
        <taxon>Ciconiidae</taxon>
        <taxon>Mycteria</taxon>
    </lineage>
</organism>